<dbReference type="Proteomes" id="UP000823775">
    <property type="component" value="Unassembled WGS sequence"/>
</dbReference>
<dbReference type="Pfam" id="PF00743">
    <property type="entry name" value="FMO-like"/>
    <property type="match status" value="1"/>
</dbReference>
<sequence>MFYFYQWYGFEFLVMCTGKYGDIPNIPNFPQKKGPEVFKGQVLHTLDYSKLDQEASTRLVKGKKVAVVGYKKSAIDLAVECAEANQ</sequence>
<feature type="non-terminal residue" evidence="5">
    <location>
        <position position="86"/>
    </location>
</feature>
<dbReference type="InterPro" id="IPR020946">
    <property type="entry name" value="Flavin_mOase-like"/>
</dbReference>
<organism evidence="5 6">
    <name type="scientific">Datura stramonium</name>
    <name type="common">Jimsonweed</name>
    <name type="synonym">Common thornapple</name>
    <dbReference type="NCBI Taxonomy" id="4076"/>
    <lineage>
        <taxon>Eukaryota</taxon>
        <taxon>Viridiplantae</taxon>
        <taxon>Streptophyta</taxon>
        <taxon>Embryophyta</taxon>
        <taxon>Tracheophyta</taxon>
        <taxon>Spermatophyta</taxon>
        <taxon>Magnoliopsida</taxon>
        <taxon>eudicotyledons</taxon>
        <taxon>Gunneridae</taxon>
        <taxon>Pentapetalae</taxon>
        <taxon>asterids</taxon>
        <taxon>lamiids</taxon>
        <taxon>Solanales</taxon>
        <taxon>Solanaceae</taxon>
        <taxon>Solanoideae</taxon>
        <taxon>Datureae</taxon>
        <taxon>Datura</taxon>
    </lineage>
</organism>
<comment type="caution">
    <text evidence="5">The sequence shown here is derived from an EMBL/GenBank/DDBJ whole genome shotgun (WGS) entry which is preliminary data.</text>
</comment>
<keyword evidence="6" id="KW-1185">Reference proteome</keyword>
<keyword evidence="5" id="KW-0503">Monooxygenase</keyword>
<dbReference type="GO" id="GO:0004497">
    <property type="term" value="F:monooxygenase activity"/>
    <property type="evidence" value="ECO:0007669"/>
    <property type="project" value="UniProtKB-KW"/>
</dbReference>
<comment type="similarity">
    <text evidence="1">Belongs to the FMO family.</text>
</comment>
<evidence type="ECO:0000256" key="3">
    <source>
        <dbReference type="ARBA" id="ARBA00022827"/>
    </source>
</evidence>
<evidence type="ECO:0000256" key="2">
    <source>
        <dbReference type="ARBA" id="ARBA00022630"/>
    </source>
</evidence>
<gene>
    <name evidence="5" type="primary">FMO1_3</name>
    <name evidence="5" type="ORF">HAX54_036680</name>
</gene>
<reference evidence="5 6" key="1">
    <citation type="journal article" date="2021" name="BMC Genomics">
        <title>Datura genome reveals duplications of psychoactive alkaloid biosynthetic genes and high mutation rate following tissue culture.</title>
        <authorList>
            <person name="Rajewski A."/>
            <person name="Carter-House D."/>
            <person name="Stajich J."/>
            <person name="Litt A."/>
        </authorList>
    </citation>
    <scope>NUCLEOTIDE SEQUENCE [LARGE SCALE GENOMIC DNA]</scope>
    <source>
        <strain evidence="5">AR-01</strain>
    </source>
</reference>
<dbReference type="InterPro" id="IPR050346">
    <property type="entry name" value="FMO-like"/>
</dbReference>
<keyword evidence="3" id="KW-0274">FAD</keyword>
<dbReference type="InterPro" id="IPR036188">
    <property type="entry name" value="FAD/NAD-bd_sf"/>
</dbReference>
<proteinExistence type="inferred from homology"/>
<evidence type="ECO:0000313" key="5">
    <source>
        <dbReference type="EMBL" id="MCE5167090.1"/>
    </source>
</evidence>
<evidence type="ECO:0000313" key="6">
    <source>
        <dbReference type="Proteomes" id="UP000823775"/>
    </source>
</evidence>
<dbReference type="PANTHER" id="PTHR23023">
    <property type="entry name" value="DIMETHYLANILINE MONOOXYGENASE"/>
    <property type="match status" value="1"/>
</dbReference>
<evidence type="ECO:0000256" key="1">
    <source>
        <dbReference type="ARBA" id="ARBA00009183"/>
    </source>
</evidence>
<protein>
    <submittedName>
        <fullName evidence="5">Monooxygenase</fullName>
    </submittedName>
</protein>
<name>A0ABS8Y5Y3_DATST</name>
<accession>A0ABS8Y5Y3</accession>
<dbReference type="SUPFAM" id="SSF51905">
    <property type="entry name" value="FAD/NAD(P)-binding domain"/>
    <property type="match status" value="1"/>
</dbReference>
<dbReference type="Gene3D" id="3.50.50.60">
    <property type="entry name" value="FAD/NAD(P)-binding domain"/>
    <property type="match status" value="1"/>
</dbReference>
<keyword evidence="2" id="KW-0285">Flavoprotein</keyword>
<dbReference type="EMBL" id="JACEIK010048795">
    <property type="protein sequence ID" value="MCE5167090.1"/>
    <property type="molecule type" value="Genomic_DNA"/>
</dbReference>
<evidence type="ECO:0000256" key="4">
    <source>
        <dbReference type="ARBA" id="ARBA00023002"/>
    </source>
</evidence>
<keyword evidence="4" id="KW-0560">Oxidoreductase</keyword>